<keyword evidence="4 5" id="KW-0472">Membrane</keyword>
<organism evidence="8">
    <name type="scientific">Grosmannia clavigera (strain kw1407 / UAMH 11150)</name>
    <name type="common">Blue stain fungus</name>
    <name type="synonym">Graphiocladiella clavigera</name>
    <dbReference type="NCBI Taxonomy" id="655863"/>
    <lineage>
        <taxon>Eukaryota</taxon>
        <taxon>Fungi</taxon>
        <taxon>Dikarya</taxon>
        <taxon>Ascomycota</taxon>
        <taxon>Pezizomycotina</taxon>
        <taxon>Sordariomycetes</taxon>
        <taxon>Sordariomycetidae</taxon>
        <taxon>Ophiostomatales</taxon>
        <taxon>Ophiostomataceae</taxon>
        <taxon>Leptographium</taxon>
    </lineage>
</organism>
<dbReference type="InterPro" id="IPR008253">
    <property type="entry name" value="Marvel"/>
</dbReference>
<dbReference type="PROSITE" id="PS51257">
    <property type="entry name" value="PROKAR_LIPOPROTEIN"/>
    <property type="match status" value="1"/>
</dbReference>
<dbReference type="InParanoid" id="F0X9X3"/>
<evidence type="ECO:0000313" key="8">
    <source>
        <dbReference type="Proteomes" id="UP000007796"/>
    </source>
</evidence>
<dbReference type="PANTHER" id="PTHR37451:SF1">
    <property type="entry name" value="MARVEL DOMAIN-CONTAINING PROTEIN"/>
    <property type="match status" value="1"/>
</dbReference>
<protein>
    <recommendedName>
        <fullName evidence="6">MARVEL domain-containing protein</fullName>
    </recommendedName>
</protein>
<comment type="subcellular location">
    <subcellularLocation>
        <location evidence="1">Membrane</location>
        <topology evidence="1">Multi-pass membrane protein</topology>
    </subcellularLocation>
</comment>
<reference evidence="7 8" key="1">
    <citation type="journal article" date="2011" name="Proc. Natl. Acad. Sci. U.S.A.">
        <title>Genome and transcriptome analyses of the mountain pine beetle-fungal symbiont Grosmannia clavigera, a lodgepole pine pathogen.</title>
        <authorList>
            <person name="DiGuistini S."/>
            <person name="Wang Y."/>
            <person name="Liao N.Y."/>
            <person name="Taylor G."/>
            <person name="Tanguay P."/>
            <person name="Feau N."/>
            <person name="Henrissat B."/>
            <person name="Chan S.K."/>
            <person name="Hesse-Orce U."/>
            <person name="Alamouti S.M."/>
            <person name="Tsui C.K.M."/>
            <person name="Docking R.T."/>
            <person name="Levasseur A."/>
            <person name="Haridas S."/>
            <person name="Robertson G."/>
            <person name="Birol I."/>
            <person name="Holt R.A."/>
            <person name="Marra M.A."/>
            <person name="Hamelin R.C."/>
            <person name="Hirst M."/>
            <person name="Jones S.J.M."/>
            <person name="Bohlmann J."/>
            <person name="Breuil C."/>
        </authorList>
    </citation>
    <scope>NUCLEOTIDE SEQUENCE [LARGE SCALE GENOMIC DNA]</scope>
    <source>
        <strain evidence="8">kw1407 / UAMH 11150</strain>
    </source>
</reference>
<feature type="transmembrane region" description="Helical" evidence="5">
    <location>
        <begin position="48"/>
        <end position="69"/>
    </location>
</feature>
<evidence type="ECO:0000313" key="7">
    <source>
        <dbReference type="EMBL" id="EFX05257.1"/>
    </source>
</evidence>
<dbReference type="GO" id="GO:0016020">
    <property type="term" value="C:membrane"/>
    <property type="evidence" value="ECO:0007669"/>
    <property type="project" value="UniProtKB-SubCell"/>
</dbReference>
<evidence type="ECO:0000256" key="4">
    <source>
        <dbReference type="ARBA" id="ARBA00023136"/>
    </source>
</evidence>
<dbReference type="Pfam" id="PF01284">
    <property type="entry name" value="MARVEL"/>
    <property type="match status" value="1"/>
</dbReference>
<dbReference type="GeneID" id="25976414"/>
<keyword evidence="2 5" id="KW-0812">Transmembrane</keyword>
<accession>F0X9X3</accession>
<evidence type="ECO:0000256" key="5">
    <source>
        <dbReference type="SAM" id="Phobius"/>
    </source>
</evidence>
<evidence type="ECO:0000256" key="1">
    <source>
        <dbReference type="ARBA" id="ARBA00004141"/>
    </source>
</evidence>
<dbReference type="STRING" id="655863.F0X9X3"/>
<feature type="transmembrane region" description="Helical" evidence="5">
    <location>
        <begin position="7"/>
        <end position="28"/>
    </location>
</feature>
<evidence type="ECO:0000259" key="6">
    <source>
        <dbReference type="Pfam" id="PF01284"/>
    </source>
</evidence>
<dbReference type="Proteomes" id="UP000007796">
    <property type="component" value="Unassembled WGS sequence"/>
</dbReference>
<evidence type="ECO:0000256" key="3">
    <source>
        <dbReference type="ARBA" id="ARBA00022989"/>
    </source>
</evidence>
<feature type="domain" description="MARVEL" evidence="6">
    <location>
        <begin position="4"/>
        <end position="63"/>
    </location>
</feature>
<dbReference type="EMBL" id="GL629735">
    <property type="protein sequence ID" value="EFX05257.1"/>
    <property type="molecule type" value="Genomic_DNA"/>
</dbReference>
<evidence type="ECO:0000256" key="2">
    <source>
        <dbReference type="ARBA" id="ARBA00022692"/>
    </source>
</evidence>
<proteinExistence type="predicted"/>
<dbReference type="AlphaFoldDB" id="F0X9X3"/>
<dbReference type="PANTHER" id="PTHR37451">
    <property type="entry name" value="MARVEL DOMAIN"/>
    <property type="match status" value="1"/>
</dbReference>
<sequence length="91" mass="9840">MVGYIRVAVEAVALLSWLAGFIAVAINIGSSACPREENGYGTLKAATVFGALEWVLFMMTTFLTVKHVFSKTRWPKISTPKTSMTSTVAPV</sequence>
<keyword evidence="3 5" id="KW-1133">Transmembrane helix</keyword>
<dbReference type="HOGENOM" id="CLU_2427220_0_0_1"/>
<keyword evidence="8" id="KW-1185">Reference proteome</keyword>
<dbReference type="OrthoDB" id="2117453at2759"/>
<gene>
    <name evidence="7" type="ORF">CMQ_3326</name>
</gene>
<dbReference type="RefSeq" id="XP_014174739.1">
    <property type="nucleotide sequence ID" value="XM_014319264.1"/>
</dbReference>
<name>F0X9X3_GROCL</name>
<dbReference type="eggNOG" id="ENOG502R6PQ">
    <property type="taxonomic scope" value="Eukaryota"/>
</dbReference>